<protein>
    <submittedName>
        <fullName evidence="1">Flagellar protein G</fullName>
    </submittedName>
</protein>
<dbReference type="GO" id="GO:0005198">
    <property type="term" value="F:structural molecule activity"/>
    <property type="evidence" value="ECO:0007669"/>
    <property type="project" value="InterPro"/>
</dbReference>
<evidence type="ECO:0000313" key="1">
    <source>
        <dbReference type="EMBL" id="PHQ38061.1"/>
    </source>
</evidence>
<dbReference type="AlphaFoldDB" id="A0A2G1WGF5"/>
<keyword evidence="1" id="KW-0282">Flagellum</keyword>
<keyword evidence="1" id="KW-0966">Cell projection</keyword>
<reference evidence="1 2" key="1">
    <citation type="journal article" date="2014" name="Front. Microbiol.">
        <title>Population and genomic analysis of the genus Halorubrum.</title>
        <authorList>
            <person name="Fullmer M.S."/>
            <person name="Soucy S.M."/>
            <person name="Swithers K.S."/>
            <person name="Makkay A.M."/>
            <person name="Wheeler R."/>
            <person name="Ventosa A."/>
            <person name="Gogarten J.P."/>
            <person name="Papke R.T."/>
        </authorList>
    </citation>
    <scope>NUCLEOTIDE SEQUENCE [LARGE SCALE GENOMIC DNA]</scope>
    <source>
        <strain evidence="1 2">C49</strain>
    </source>
</reference>
<gene>
    <name evidence="1" type="ORF">DJ69_13670</name>
</gene>
<dbReference type="EMBL" id="NHOA01000124">
    <property type="protein sequence ID" value="PHQ38061.1"/>
    <property type="molecule type" value="Genomic_DNA"/>
</dbReference>
<dbReference type="PANTHER" id="PTHR42200:SF2">
    <property type="entry name" value="ARCHAEAL FLAGELLA-RELATED PROTEIN F"/>
    <property type="match status" value="1"/>
</dbReference>
<comment type="caution">
    <text evidence="1">The sequence shown here is derived from an EMBL/GenBank/DDBJ whole genome shotgun (WGS) entry which is preliminary data.</text>
</comment>
<dbReference type="Proteomes" id="UP000222824">
    <property type="component" value="Unassembled WGS sequence"/>
</dbReference>
<sequence>MASVPVSHLILFIASLVIAAGVVGTITTGVDRVSAAVDDAGLDATETLRTDVTIISDASAGVYNVNDQHNVTLLIKNTGTYRLAPDGSDLDVVFDGRYVPPSAIDGKLVSADAGAAWRRGDVLRLTINTNALEGTSGGLDDGDHRVYVTANGDEELFQFRVGGGN</sequence>
<organism evidence="1 2">
    <name type="scientific">Halorubrum persicum</name>
    <dbReference type="NCBI Taxonomy" id="1383844"/>
    <lineage>
        <taxon>Archaea</taxon>
        <taxon>Methanobacteriati</taxon>
        <taxon>Methanobacteriota</taxon>
        <taxon>Stenosarchaea group</taxon>
        <taxon>Halobacteria</taxon>
        <taxon>Halobacteriales</taxon>
        <taxon>Haloferacaceae</taxon>
        <taxon>Halorubrum</taxon>
    </lineage>
</organism>
<dbReference type="PANTHER" id="PTHR42200">
    <property type="entry name" value="ARCHAEAL FLAGELLA-RELATED PROTEIN F-RELATED"/>
    <property type="match status" value="1"/>
</dbReference>
<keyword evidence="2" id="KW-1185">Reference proteome</keyword>
<proteinExistence type="predicted"/>
<evidence type="ECO:0000313" key="2">
    <source>
        <dbReference type="Proteomes" id="UP000222824"/>
    </source>
</evidence>
<accession>A0A2G1WGF5</accession>
<name>A0A2G1WGF5_9EURY</name>
<dbReference type="OrthoDB" id="183655at2157"/>
<dbReference type="RefSeq" id="WP_099256130.1">
    <property type="nucleotide sequence ID" value="NZ_NHOA01000124.1"/>
</dbReference>
<keyword evidence="1" id="KW-0969">Cilium</keyword>
<dbReference type="Pfam" id="PF01917">
    <property type="entry name" value="Flagellin_arch-type"/>
    <property type="match status" value="1"/>
</dbReference>
<dbReference type="InterPro" id="IPR002774">
    <property type="entry name" value="Flagellin_arc-type"/>
</dbReference>
<dbReference type="GO" id="GO:0097588">
    <property type="term" value="P:archaeal or bacterial-type flagellum-dependent cell motility"/>
    <property type="evidence" value="ECO:0007669"/>
    <property type="project" value="InterPro"/>
</dbReference>